<dbReference type="AlphaFoldDB" id="A0A1I4SI46"/>
<feature type="binding site" evidence="3">
    <location>
        <position position="89"/>
    </location>
    <ligand>
        <name>Cu cation</name>
        <dbReference type="ChEBI" id="CHEBI:23378"/>
    </ligand>
</feature>
<sequence length="216" mass="24414">MKRRQAQAASRRRLIVISLAALALLVASMLLSLQRDGLDRTALNRAGIVLLEPPREVPELGLQDQHGQPWGVEQRLGRWHLLFFGYTYCPDICPSTLADLRLLRAELPAELAGQIQIGLVSVDPWRDSPEQLRNYLQFFDASFLGLSGTPEQLRLLTRALSVAWIEPDRSQPDYLVDHSGQVVMIDPRGRYAGFIRPPFDAEQLAPRLLEVLRSRD</sequence>
<dbReference type="Gene3D" id="3.40.30.10">
    <property type="entry name" value="Glutaredoxin"/>
    <property type="match status" value="1"/>
</dbReference>
<dbReference type="InterPro" id="IPR036249">
    <property type="entry name" value="Thioredoxin-like_sf"/>
</dbReference>
<dbReference type="PROSITE" id="PS51352">
    <property type="entry name" value="THIOREDOXIN_2"/>
    <property type="match status" value="1"/>
</dbReference>
<proteinExistence type="inferred from homology"/>
<dbReference type="EMBL" id="FOUI01000010">
    <property type="protein sequence ID" value="SFM64119.1"/>
    <property type="molecule type" value="Genomic_DNA"/>
</dbReference>
<dbReference type="Pfam" id="PF02630">
    <property type="entry name" value="SCO1-SenC"/>
    <property type="match status" value="1"/>
</dbReference>
<protein>
    <submittedName>
        <fullName evidence="6">Protein SCO1/2</fullName>
    </submittedName>
</protein>
<dbReference type="Proteomes" id="UP000243629">
    <property type="component" value="Unassembled WGS sequence"/>
</dbReference>
<organism evidence="6 7">
    <name type="scientific">Halopseudomonas yangmingensis</name>
    <dbReference type="NCBI Taxonomy" id="1720063"/>
    <lineage>
        <taxon>Bacteria</taxon>
        <taxon>Pseudomonadati</taxon>
        <taxon>Pseudomonadota</taxon>
        <taxon>Gammaproteobacteria</taxon>
        <taxon>Pseudomonadales</taxon>
        <taxon>Pseudomonadaceae</taxon>
        <taxon>Halopseudomonas</taxon>
    </lineage>
</organism>
<dbReference type="PANTHER" id="PTHR12151:SF25">
    <property type="entry name" value="LINALOOL DEHYDRATASE_ISOMERASE DOMAIN-CONTAINING PROTEIN"/>
    <property type="match status" value="1"/>
</dbReference>
<keyword evidence="2 3" id="KW-0186">Copper</keyword>
<dbReference type="PANTHER" id="PTHR12151">
    <property type="entry name" value="ELECTRON TRANSPORT PROTIN SCO1/SENC FAMILY MEMBER"/>
    <property type="match status" value="1"/>
</dbReference>
<evidence type="ECO:0000313" key="6">
    <source>
        <dbReference type="EMBL" id="SFM64119.1"/>
    </source>
</evidence>
<feature type="domain" description="Thioredoxin" evidence="5">
    <location>
        <begin position="51"/>
        <end position="214"/>
    </location>
</feature>
<accession>A0A1I4SI46</accession>
<dbReference type="RefSeq" id="WP_093476387.1">
    <property type="nucleotide sequence ID" value="NZ_FOUI01000010.1"/>
</dbReference>
<evidence type="ECO:0000313" key="7">
    <source>
        <dbReference type="Proteomes" id="UP000243629"/>
    </source>
</evidence>
<feature type="binding site" evidence="3">
    <location>
        <position position="178"/>
    </location>
    <ligand>
        <name>Cu cation</name>
        <dbReference type="ChEBI" id="CHEBI:23378"/>
    </ligand>
</feature>
<evidence type="ECO:0000256" key="3">
    <source>
        <dbReference type="PIRSR" id="PIRSR603782-1"/>
    </source>
</evidence>
<keyword evidence="3" id="KW-0479">Metal-binding</keyword>
<name>A0A1I4SI46_9GAMM</name>
<dbReference type="InterPro" id="IPR003782">
    <property type="entry name" value="SCO1/SenC"/>
</dbReference>
<feature type="disulfide bond" description="Redox-active" evidence="4">
    <location>
        <begin position="89"/>
        <end position="93"/>
    </location>
</feature>
<keyword evidence="7" id="KW-1185">Reference proteome</keyword>
<dbReference type="CDD" id="cd02968">
    <property type="entry name" value="SCO"/>
    <property type="match status" value="1"/>
</dbReference>
<dbReference type="InterPro" id="IPR013766">
    <property type="entry name" value="Thioredoxin_domain"/>
</dbReference>
<dbReference type="STRING" id="1720063.SAMN05216217_11049"/>
<feature type="binding site" evidence="3">
    <location>
        <position position="93"/>
    </location>
    <ligand>
        <name>Cu cation</name>
        <dbReference type="ChEBI" id="CHEBI:23378"/>
    </ligand>
</feature>
<dbReference type="OrthoDB" id="9790194at2"/>
<reference evidence="7" key="1">
    <citation type="submission" date="2016-10" db="EMBL/GenBank/DDBJ databases">
        <authorList>
            <person name="Varghese N."/>
            <person name="Submissions S."/>
        </authorList>
    </citation>
    <scope>NUCLEOTIDE SEQUENCE [LARGE SCALE GENOMIC DNA]</scope>
    <source>
        <strain evidence="7">DSM 24213</strain>
    </source>
</reference>
<dbReference type="GO" id="GO:0046872">
    <property type="term" value="F:metal ion binding"/>
    <property type="evidence" value="ECO:0007669"/>
    <property type="project" value="UniProtKB-KW"/>
</dbReference>
<dbReference type="SUPFAM" id="SSF52833">
    <property type="entry name" value="Thioredoxin-like"/>
    <property type="match status" value="1"/>
</dbReference>
<evidence type="ECO:0000259" key="5">
    <source>
        <dbReference type="PROSITE" id="PS51352"/>
    </source>
</evidence>
<evidence type="ECO:0000256" key="4">
    <source>
        <dbReference type="PIRSR" id="PIRSR603782-2"/>
    </source>
</evidence>
<evidence type="ECO:0000256" key="2">
    <source>
        <dbReference type="ARBA" id="ARBA00023008"/>
    </source>
</evidence>
<gene>
    <name evidence="6" type="ORF">SAMN05216217_11049</name>
</gene>
<comment type="similarity">
    <text evidence="1">Belongs to the SCO1/2 family.</text>
</comment>
<evidence type="ECO:0000256" key="1">
    <source>
        <dbReference type="ARBA" id="ARBA00010996"/>
    </source>
</evidence>
<keyword evidence="4" id="KW-1015">Disulfide bond</keyword>